<dbReference type="InterPro" id="IPR010723">
    <property type="entry name" value="HemN_C"/>
</dbReference>
<dbReference type="PROSITE" id="PS51918">
    <property type="entry name" value="RADICAL_SAM"/>
    <property type="match status" value="1"/>
</dbReference>
<dbReference type="PANTHER" id="PTHR13932:SF5">
    <property type="entry name" value="RADICAL S-ADENOSYL METHIONINE DOMAIN-CONTAINING PROTEIN 1, MITOCHONDRIAL"/>
    <property type="match status" value="1"/>
</dbReference>
<dbReference type="GO" id="GO:0051539">
    <property type="term" value="F:4 iron, 4 sulfur cluster binding"/>
    <property type="evidence" value="ECO:0007669"/>
    <property type="project" value="UniProtKB-UniRule"/>
</dbReference>
<gene>
    <name evidence="11" type="primary">hemW</name>
    <name evidence="11" type="ORF">H8S45_05270</name>
</gene>
<keyword evidence="9" id="KW-0963">Cytoplasm</keyword>
<dbReference type="SMART" id="SM00729">
    <property type="entry name" value="Elp3"/>
    <property type="match status" value="1"/>
</dbReference>
<evidence type="ECO:0000256" key="4">
    <source>
        <dbReference type="ARBA" id="ARBA00022691"/>
    </source>
</evidence>
<dbReference type="CDD" id="cd01335">
    <property type="entry name" value="Radical_SAM"/>
    <property type="match status" value="1"/>
</dbReference>
<keyword evidence="12" id="KW-1185">Reference proteome</keyword>
<comment type="function">
    <text evidence="9">Probably acts as a heme chaperone, transferring heme to an unknown acceptor. Binds one molecule of heme per monomer, possibly covalently. Binds 1 [4Fe-4S] cluster. The cluster is coordinated with 3 cysteines and an exchangeable S-adenosyl-L-methionine.</text>
</comment>
<dbReference type="InterPro" id="IPR013785">
    <property type="entry name" value="Aldolase_TIM"/>
</dbReference>
<dbReference type="SFLD" id="SFLDG01065">
    <property type="entry name" value="anaerobic_coproporphyrinogen-I"/>
    <property type="match status" value="1"/>
</dbReference>
<keyword evidence="4 9" id="KW-0949">S-adenosyl-L-methionine</keyword>
<dbReference type="SFLD" id="SFLDF00562">
    <property type="entry name" value="HemN-like__clustered_with_heat"/>
    <property type="match status" value="1"/>
</dbReference>
<keyword evidence="7 9" id="KW-0411">Iron-sulfur</keyword>
<comment type="caution">
    <text evidence="11">The sequence shown here is derived from an EMBL/GenBank/DDBJ whole genome shotgun (WGS) entry which is preliminary data.</text>
</comment>
<accession>A0A923LVU1</accession>
<evidence type="ECO:0000256" key="6">
    <source>
        <dbReference type="ARBA" id="ARBA00023004"/>
    </source>
</evidence>
<comment type="subcellular location">
    <subcellularLocation>
        <location evidence="9">Cytoplasm</location>
    </subcellularLocation>
</comment>
<evidence type="ECO:0000256" key="5">
    <source>
        <dbReference type="ARBA" id="ARBA00022723"/>
    </source>
</evidence>
<dbReference type="SFLD" id="SFLDG01082">
    <property type="entry name" value="B12-binding_domain_containing"/>
    <property type="match status" value="1"/>
</dbReference>
<name>A0A923LVU1_9FIRM</name>
<dbReference type="PANTHER" id="PTHR13932">
    <property type="entry name" value="COPROPORPHYRINIGEN III OXIDASE"/>
    <property type="match status" value="1"/>
</dbReference>
<reference evidence="11" key="1">
    <citation type="submission" date="2020-08" db="EMBL/GenBank/DDBJ databases">
        <title>Genome public.</title>
        <authorList>
            <person name="Liu C."/>
            <person name="Sun Q."/>
        </authorList>
    </citation>
    <scope>NUCLEOTIDE SEQUENCE</scope>
    <source>
        <strain evidence="11">NSJ-28</strain>
    </source>
</reference>
<dbReference type="InterPro" id="IPR058240">
    <property type="entry name" value="rSAM_sf"/>
</dbReference>
<keyword evidence="3 9" id="KW-0349">Heme</keyword>
<dbReference type="Pfam" id="PF06969">
    <property type="entry name" value="HemN_C"/>
    <property type="match status" value="1"/>
</dbReference>
<dbReference type="NCBIfam" id="TIGR00539">
    <property type="entry name" value="hemN_rel"/>
    <property type="match status" value="1"/>
</dbReference>
<evidence type="ECO:0000256" key="7">
    <source>
        <dbReference type="ARBA" id="ARBA00023014"/>
    </source>
</evidence>
<evidence type="ECO:0000256" key="9">
    <source>
        <dbReference type="RuleBase" id="RU364116"/>
    </source>
</evidence>
<dbReference type="InterPro" id="IPR004559">
    <property type="entry name" value="HemW-like"/>
</dbReference>
<dbReference type="GO" id="GO:0046872">
    <property type="term" value="F:metal ion binding"/>
    <property type="evidence" value="ECO:0007669"/>
    <property type="project" value="UniProtKB-UniRule"/>
</dbReference>
<keyword evidence="8 9" id="KW-0143">Chaperone</keyword>
<dbReference type="SFLD" id="SFLDF00288">
    <property type="entry name" value="HemN-like__clustered_with_nucl"/>
    <property type="match status" value="1"/>
</dbReference>
<proteinExistence type="inferred from homology"/>
<dbReference type="EMBL" id="JACOPL010000004">
    <property type="protein sequence ID" value="MBC5724867.1"/>
    <property type="molecule type" value="Genomic_DNA"/>
</dbReference>
<organism evidence="11 12">
    <name type="scientific">Agathobaculum faecis</name>
    <dbReference type="NCBI Taxonomy" id="2763013"/>
    <lineage>
        <taxon>Bacteria</taxon>
        <taxon>Bacillati</taxon>
        <taxon>Bacillota</taxon>
        <taxon>Clostridia</taxon>
        <taxon>Eubacteriales</taxon>
        <taxon>Butyricicoccaceae</taxon>
        <taxon>Agathobaculum</taxon>
    </lineage>
</organism>
<dbReference type="SUPFAM" id="SSF102114">
    <property type="entry name" value="Radical SAM enzymes"/>
    <property type="match status" value="1"/>
</dbReference>
<evidence type="ECO:0000256" key="2">
    <source>
        <dbReference type="ARBA" id="ARBA00017228"/>
    </source>
</evidence>
<dbReference type="GO" id="GO:0004109">
    <property type="term" value="F:coproporphyrinogen oxidase activity"/>
    <property type="evidence" value="ECO:0007669"/>
    <property type="project" value="InterPro"/>
</dbReference>
<dbReference type="InterPro" id="IPR034505">
    <property type="entry name" value="Coproporphyrinogen-III_oxidase"/>
</dbReference>
<dbReference type="GO" id="GO:0006779">
    <property type="term" value="P:porphyrin-containing compound biosynthetic process"/>
    <property type="evidence" value="ECO:0007669"/>
    <property type="project" value="InterPro"/>
</dbReference>
<dbReference type="AlphaFoldDB" id="A0A923LVU1"/>
<evidence type="ECO:0000259" key="10">
    <source>
        <dbReference type="PROSITE" id="PS51918"/>
    </source>
</evidence>
<dbReference type="Gene3D" id="3.20.20.70">
    <property type="entry name" value="Aldolase class I"/>
    <property type="match status" value="1"/>
</dbReference>
<comment type="similarity">
    <text evidence="1">Belongs to the anaerobic coproporphyrinogen-III oxidase family. HemW subfamily.</text>
</comment>
<evidence type="ECO:0000313" key="11">
    <source>
        <dbReference type="EMBL" id="MBC5724867.1"/>
    </source>
</evidence>
<protein>
    <recommendedName>
        <fullName evidence="2 9">Heme chaperone HemW</fullName>
    </recommendedName>
</protein>
<sequence length="384" mass="43518">MSKFSYRNKPLGLYLHIPFCVQKCGYCDFYSVPDKELMKDYVSALLTHIRSYGALCSGYTVDTVYIGGGTPTCLGPKYLGRILQEVRNKFPLADDAEITVECNPESTDKKMLEMMKKQGVNRLSFGVQSAHDDELKAIGRLHTFQQAKDAVDLAREKGFSNISLDLMYGLPGQTQERFLDSVEQCLALGPKHLSCYGLKLEPATPMGRENPTLPDDDAQADTYLAMCELLRKDGFEHYEISNFARPGFRSRHNQKYWDLSEYLGLGPGAHSFMNGRRFEFARDIKAYISGEDILRDEDEVPTFQRQGEYLMVRLRTSDGVDFLDLEKRYNIDSTPYEEAFRGLMGNELVAHQGTRWYLTEKGFLVSNSIINTIVAAGQPDMGEQ</sequence>
<dbReference type="Proteomes" id="UP000606499">
    <property type="component" value="Unassembled WGS sequence"/>
</dbReference>
<evidence type="ECO:0000256" key="1">
    <source>
        <dbReference type="ARBA" id="ARBA00006100"/>
    </source>
</evidence>
<dbReference type="Pfam" id="PF04055">
    <property type="entry name" value="Radical_SAM"/>
    <property type="match status" value="1"/>
</dbReference>
<dbReference type="InterPro" id="IPR007197">
    <property type="entry name" value="rSAM"/>
</dbReference>
<keyword evidence="6 9" id="KW-0408">Iron</keyword>
<keyword evidence="5 9" id="KW-0479">Metal-binding</keyword>
<dbReference type="InterPro" id="IPR006638">
    <property type="entry name" value="Elp3/MiaA/NifB-like_rSAM"/>
</dbReference>
<dbReference type="GO" id="GO:0005737">
    <property type="term" value="C:cytoplasm"/>
    <property type="evidence" value="ECO:0007669"/>
    <property type="project" value="UniProtKB-SubCell"/>
</dbReference>
<evidence type="ECO:0000256" key="8">
    <source>
        <dbReference type="ARBA" id="ARBA00023186"/>
    </source>
</evidence>
<dbReference type="SFLD" id="SFLDS00029">
    <property type="entry name" value="Radical_SAM"/>
    <property type="match status" value="1"/>
</dbReference>
<evidence type="ECO:0000256" key="3">
    <source>
        <dbReference type="ARBA" id="ARBA00022617"/>
    </source>
</evidence>
<dbReference type="RefSeq" id="WP_054326237.1">
    <property type="nucleotide sequence ID" value="NZ_JACOPL010000004.1"/>
</dbReference>
<feature type="domain" description="Radical SAM core" evidence="10">
    <location>
        <begin position="5"/>
        <end position="236"/>
    </location>
</feature>
<evidence type="ECO:0000313" key="12">
    <source>
        <dbReference type="Proteomes" id="UP000606499"/>
    </source>
</evidence>
<keyword evidence="9" id="KW-0004">4Fe-4S</keyword>